<dbReference type="Proteomes" id="UP001186974">
    <property type="component" value="Unassembled WGS sequence"/>
</dbReference>
<evidence type="ECO:0000313" key="2">
    <source>
        <dbReference type="Proteomes" id="UP001186974"/>
    </source>
</evidence>
<feature type="non-terminal residue" evidence="1">
    <location>
        <position position="202"/>
    </location>
</feature>
<gene>
    <name evidence="1" type="ORF">LTS18_000523</name>
</gene>
<proteinExistence type="predicted"/>
<accession>A0ACC3CTW8</accession>
<evidence type="ECO:0000313" key="1">
    <source>
        <dbReference type="EMBL" id="KAK3044725.1"/>
    </source>
</evidence>
<organism evidence="1 2">
    <name type="scientific">Coniosporium uncinatum</name>
    <dbReference type="NCBI Taxonomy" id="93489"/>
    <lineage>
        <taxon>Eukaryota</taxon>
        <taxon>Fungi</taxon>
        <taxon>Dikarya</taxon>
        <taxon>Ascomycota</taxon>
        <taxon>Pezizomycotina</taxon>
        <taxon>Dothideomycetes</taxon>
        <taxon>Dothideomycetes incertae sedis</taxon>
        <taxon>Coniosporium</taxon>
    </lineage>
</organism>
<protein>
    <submittedName>
        <fullName evidence="1">Uncharacterized protein</fullName>
    </submittedName>
</protein>
<reference evidence="1" key="1">
    <citation type="submission" date="2024-09" db="EMBL/GenBank/DDBJ databases">
        <title>Black Yeasts Isolated from many extreme environments.</title>
        <authorList>
            <person name="Coleine C."/>
            <person name="Stajich J.E."/>
            <person name="Selbmann L."/>
        </authorList>
    </citation>
    <scope>NUCLEOTIDE SEQUENCE</scope>
    <source>
        <strain evidence="1">CCFEE 5737</strain>
    </source>
</reference>
<name>A0ACC3CTW8_9PEZI</name>
<comment type="caution">
    <text evidence="1">The sequence shown here is derived from an EMBL/GenBank/DDBJ whole genome shotgun (WGS) entry which is preliminary data.</text>
</comment>
<keyword evidence="2" id="KW-1185">Reference proteome</keyword>
<sequence length="202" mass="21630">MYARGDTSNVTIPALFTSHTTAKLLSTLIPPAGYEEDAKKKAAKTGSSKSKGGPAYTYSESTKRPVYLSHDVAEESVGTATQPSWLARLLSVLGFSNTHDARVDGKRPRLSTIGRVDSNAGQPSRPLHERSIDNRDTERQANGADAHGKHISKEAAFSSTDSKQESWLGHLPWSQSSSGSVDEREKGPASASQLKALGSSTY</sequence>
<dbReference type="EMBL" id="JAWDJW010011554">
    <property type="protein sequence ID" value="KAK3044725.1"/>
    <property type="molecule type" value="Genomic_DNA"/>
</dbReference>